<dbReference type="GO" id="GO:0006865">
    <property type="term" value="P:amino acid transport"/>
    <property type="evidence" value="ECO:0007669"/>
    <property type="project" value="UniProtKB-KW"/>
</dbReference>
<keyword evidence="4" id="KW-0029">Amino-acid transport</keyword>
<evidence type="ECO:0000256" key="5">
    <source>
        <dbReference type="ARBA" id="ARBA00022989"/>
    </source>
</evidence>
<evidence type="ECO:0000313" key="11">
    <source>
        <dbReference type="Proteomes" id="UP001237642"/>
    </source>
</evidence>
<feature type="compositionally biased region" description="Polar residues" evidence="7">
    <location>
        <begin position="1"/>
        <end position="11"/>
    </location>
</feature>
<feature type="transmembrane region" description="Helical" evidence="8">
    <location>
        <begin position="363"/>
        <end position="380"/>
    </location>
</feature>
<keyword evidence="3 8" id="KW-0812">Transmembrane</keyword>
<feature type="transmembrane region" description="Helical" evidence="8">
    <location>
        <begin position="231"/>
        <end position="250"/>
    </location>
</feature>
<keyword evidence="5 8" id="KW-1133">Transmembrane helix</keyword>
<evidence type="ECO:0000313" key="10">
    <source>
        <dbReference type="EMBL" id="KAK1375438.1"/>
    </source>
</evidence>
<keyword evidence="6 8" id="KW-0472">Membrane</keyword>
<dbReference type="EMBL" id="JAUIZM010000007">
    <property type="protein sequence ID" value="KAK1375438.1"/>
    <property type="molecule type" value="Genomic_DNA"/>
</dbReference>
<proteinExistence type="predicted"/>
<sequence length="458" mass="49632">MGTEALSSGETVTDKENSDKTVPPVKLDAGSLFILKSRGSWLHCGYHLTSAIVAPALLSIPFAIGMLGWGGGVVCLSMAALVTFYSYNLLSLVLEDHARRGKRQLHFRDMARDILGPGWGKYFVGPLQLGVCYGAVVACTLLGGQSLKYIYLVGRPDGSMQLAHFVFMFGGVTLIMAQMPSFHSLRHINLVSLLLCLAYCACTTAGSIYIGNSSNAPPKNYNVTKVGINRLFGTFNAISIIATTYGNGIIPEIQATIAAPIQGKMFKGLLICYSVVITTFFSVGVSGYWAFGNQAMGSVLSNFLVDGKSLVPKWFLLVTNVFTLVQVSAVSLTYLQPTNVVIERQFADPKKDEFSARNIVPRLIFRSLAVIIATTIAAMLPFFGDIMALFGAFGCIPLDFILPMVFYNVTFKPPKRSLIFWGNTIIAVVSTILSGIGAVASVRQIILDAKNYRLFANM</sequence>
<feature type="transmembrane region" description="Helical" evidence="8">
    <location>
        <begin position="418"/>
        <end position="440"/>
    </location>
</feature>
<evidence type="ECO:0000259" key="9">
    <source>
        <dbReference type="Pfam" id="PF01490"/>
    </source>
</evidence>
<organism evidence="10 11">
    <name type="scientific">Heracleum sosnowskyi</name>
    <dbReference type="NCBI Taxonomy" id="360622"/>
    <lineage>
        <taxon>Eukaryota</taxon>
        <taxon>Viridiplantae</taxon>
        <taxon>Streptophyta</taxon>
        <taxon>Embryophyta</taxon>
        <taxon>Tracheophyta</taxon>
        <taxon>Spermatophyta</taxon>
        <taxon>Magnoliopsida</taxon>
        <taxon>eudicotyledons</taxon>
        <taxon>Gunneridae</taxon>
        <taxon>Pentapetalae</taxon>
        <taxon>asterids</taxon>
        <taxon>campanulids</taxon>
        <taxon>Apiales</taxon>
        <taxon>Apiaceae</taxon>
        <taxon>Apioideae</taxon>
        <taxon>apioid superclade</taxon>
        <taxon>Tordylieae</taxon>
        <taxon>Tordyliinae</taxon>
        <taxon>Heracleum</taxon>
    </lineage>
</organism>
<feature type="transmembrane region" description="Helical" evidence="8">
    <location>
        <begin position="270"/>
        <end position="291"/>
    </location>
</feature>
<comment type="caution">
    <text evidence="10">The sequence shown here is derived from an EMBL/GenBank/DDBJ whole genome shotgun (WGS) entry which is preliminary data.</text>
</comment>
<protein>
    <submittedName>
        <fullName evidence="10">GABA transporter 1</fullName>
    </submittedName>
</protein>
<dbReference type="Proteomes" id="UP001237642">
    <property type="component" value="Unassembled WGS sequence"/>
</dbReference>
<evidence type="ECO:0000256" key="6">
    <source>
        <dbReference type="ARBA" id="ARBA00023136"/>
    </source>
</evidence>
<feature type="transmembrane region" description="Helical" evidence="8">
    <location>
        <begin position="158"/>
        <end position="177"/>
    </location>
</feature>
<feature type="transmembrane region" description="Helical" evidence="8">
    <location>
        <begin position="386"/>
        <end position="406"/>
    </location>
</feature>
<evidence type="ECO:0000256" key="3">
    <source>
        <dbReference type="ARBA" id="ARBA00022692"/>
    </source>
</evidence>
<dbReference type="Pfam" id="PF01490">
    <property type="entry name" value="Aa_trans"/>
    <property type="match status" value="1"/>
</dbReference>
<keyword evidence="2" id="KW-0813">Transport</keyword>
<feature type="transmembrane region" description="Helical" evidence="8">
    <location>
        <begin position="131"/>
        <end position="152"/>
    </location>
</feature>
<gene>
    <name evidence="10" type="ORF">POM88_031631</name>
</gene>
<keyword evidence="11" id="KW-1185">Reference proteome</keyword>
<feature type="transmembrane region" description="Helical" evidence="8">
    <location>
        <begin position="70"/>
        <end position="94"/>
    </location>
</feature>
<dbReference type="AlphaFoldDB" id="A0AAD8MKJ3"/>
<accession>A0AAD8MKJ3</accession>
<reference evidence="10" key="2">
    <citation type="submission" date="2023-05" db="EMBL/GenBank/DDBJ databases">
        <authorList>
            <person name="Schelkunov M.I."/>
        </authorList>
    </citation>
    <scope>NUCLEOTIDE SEQUENCE</scope>
    <source>
        <strain evidence="10">Hsosn_3</strain>
        <tissue evidence="10">Leaf</tissue>
    </source>
</reference>
<dbReference type="InterPro" id="IPR013057">
    <property type="entry name" value="AA_transpt_TM"/>
</dbReference>
<reference evidence="10" key="1">
    <citation type="submission" date="2023-02" db="EMBL/GenBank/DDBJ databases">
        <title>Genome of toxic invasive species Heracleum sosnowskyi carries increased number of genes despite the absence of recent whole-genome duplications.</title>
        <authorList>
            <person name="Schelkunov M."/>
            <person name="Shtratnikova V."/>
            <person name="Makarenko M."/>
            <person name="Klepikova A."/>
            <person name="Omelchenko D."/>
            <person name="Novikova G."/>
            <person name="Obukhova E."/>
            <person name="Bogdanov V."/>
            <person name="Penin A."/>
            <person name="Logacheva M."/>
        </authorList>
    </citation>
    <scope>NUCLEOTIDE SEQUENCE</scope>
    <source>
        <strain evidence="10">Hsosn_3</strain>
        <tissue evidence="10">Leaf</tissue>
    </source>
</reference>
<evidence type="ECO:0000256" key="4">
    <source>
        <dbReference type="ARBA" id="ARBA00022970"/>
    </source>
</evidence>
<evidence type="ECO:0000256" key="8">
    <source>
        <dbReference type="SAM" id="Phobius"/>
    </source>
</evidence>
<evidence type="ECO:0000256" key="7">
    <source>
        <dbReference type="SAM" id="MobiDB-lite"/>
    </source>
</evidence>
<comment type="subcellular location">
    <subcellularLocation>
        <location evidence="1">Membrane</location>
    </subcellularLocation>
</comment>
<dbReference type="GO" id="GO:0016020">
    <property type="term" value="C:membrane"/>
    <property type="evidence" value="ECO:0007669"/>
    <property type="project" value="UniProtKB-SubCell"/>
</dbReference>
<feature type="transmembrane region" description="Helical" evidence="8">
    <location>
        <begin position="311"/>
        <end position="335"/>
    </location>
</feature>
<evidence type="ECO:0000256" key="2">
    <source>
        <dbReference type="ARBA" id="ARBA00022448"/>
    </source>
</evidence>
<feature type="transmembrane region" description="Helical" evidence="8">
    <location>
        <begin position="189"/>
        <end position="211"/>
    </location>
</feature>
<evidence type="ECO:0000256" key="1">
    <source>
        <dbReference type="ARBA" id="ARBA00004370"/>
    </source>
</evidence>
<name>A0AAD8MKJ3_9APIA</name>
<dbReference type="PANTHER" id="PTHR48017">
    <property type="entry name" value="OS05G0424000 PROTEIN-RELATED"/>
    <property type="match status" value="1"/>
</dbReference>
<feature type="region of interest" description="Disordered" evidence="7">
    <location>
        <begin position="1"/>
        <end position="22"/>
    </location>
</feature>
<feature type="transmembrane region" description="Helical" evidence="8">
    <location>
        <begin position="44"/>
        <end position="64"/>
    </location>
</feature>
<feature type="domain" description="Amino acid transporter transmembrane" evidence="9">
    <location>
        <begin position="38"/>
        <end position="446"/>
    </location>
</feature>